<comment type="caution">
    <text evidence="1">The sequence shown here is derived from an EMBL/GenBank/DDBJ whole genome shotgun (WGS) entry which is preliminary data.</text>
</comment>
<dbReference type="Proteomes" id="UP000789901">
    <property type="component" value="Unassembled WGS sequence"/>
</dbReference>
<sequence length="40" mass="4531">MLSHSASFVDNDFIATITIEDIERNNISEGNIYPISLVYQ</sequence>
<keyword evidence="2" id="KW-1185">Reference proteome</keyword>
<proteinExistence type="predicted"/>
<evidence type="ECO:0000313" key="1">
    <source>
        <dbReference type="EMBL" id="CAG8666181.1"/>
    </source>
</evidence>
<dbReference type="EMBL" id="CAJVQB010005628">
    <property type="protein sequence ID" value="CAG8666181.1"/>
    <property type="molecule type" value="Genomic_DNA"/>
</dbReference>
<reference evidence="1 2" key="1">
    <citation type="submission" date="2021-06" db="EMBL/GenBank/DDBJ databases">
        <authorList>
            <person name="Kallberg Y."/>
            <person name="Tangrot J."/>
            <person name="Rosling A."/>
        </authorList>
    </citation>
    <scope>NUCLEOTIDE SEQUENCE [LARGE SCALE GENOMIC DNA]</scope>
    <source>
        <strain evidence="1 2">120-4 pot B 10/14</strain>
    </source>
</reference>
<name>A0ABN7UUY6_GIGMA</name>
<protein>
    <submittedName>
        <fullName evidence="1">33585_t:CDS:1</fullName>
    </submittedName>
</protein>
<accession>A0ABN7UUY6</accession>
<organism evidence="1 2">
    <name type="scientific">Gigaspora margarita</name>
    <dbReference type="NCBI Taxonomy" id="4874"/>
    <lineage>
        <taxon>Eukaryota</taxon>
        <taxon>Fungi</taxon>
        <taxon>Fungi incertae sedis</taxon>
        <taxon>Mucoromycota</taxon>
        <taxon>Glomeromycotina</taxon>
        <taxon>Glomeromycetes</taxon>
        <taxon>Diversisporales</taxon>
        <taxon>Gigasporaceae</taxon>
        <taxon>Gigaspora</taxon>
    </lineage>
</organism>
<evidence type="ECO:0000313" key="2">
    <source>
        <dbReference type="Proteomes" id="UP000789901"/>
    </source>
</evidence>
<gene>
    <name evidence="1" type="ORF">GMARGA_LOCUS10160</name>
</gene>